<evidence type="ECO:0000256" key="2">
    <source>
        <dbReference type="ARBA" id="ARBA00004787"/>
    </source>
</evidence>
<dbReference type="EC" id="2.7.7.60" evidence="7"/>
<protein>
    <recommendedName>
        <fullName evidence="7">2-C-methyl-D-erythritol 4-phosphate cytidylyltransferase</fullName>
        <ecNumber evidence="7">2.7.7.60</ecNumber>
    </recommendedName>
    <alternativeName>
        <fullName evidence="7">4-diphosphocytidyl-2C-methyl-D-erythritol synthase</fullName>
    </alternativeName>
    <alternativeName>
        <fullName evidence="7">MEP cytidylyltransferase</fullName>
        <shortName evidence="7">MCT</shortName>
    </alternativeName>
</protein>
<dbReference type="InterPro" id="IPR018294">
    <property type="entry name" value="ISPD_synthase_CS"/>
</dbReference>
<evidence type="ECO:0000256" key="6">
    <source>
        <dbReference type="ARBA" id="ARBA00023229"/>
    </source>
</evidence>
<dbReference type="EMBL" id="CADCXN010000047">
    <property type="protein sequence ID" value="CAA9890225.1"/>
    <property type="molecule type" value="Genomic_DNA"/>
</dbReference>
<evidence type="ECO:0000256" key="1">
    <source>
        <dbReference type="ARBA" id="ARBA00001282"/>
    </source>
</evidence>
<evidence type="ECO:0000256" key="7">
    <source>
        <dbReference type="HAMAP-Rule" id="MF_00108"/>
    </source>
</evidence>
<evidence type="ECO:0000313" key="9">
    <source>
        <dbReference type="Proteomes" id="UP000494216"/>
    </source>
</evidence>
<comment type="similarity">
    <text evidence="3 7">Belongs to the IspD/TarI cytidylyltransferase family. IspD subfamily.</text>
</comment>
<dbReference type="InterPro" id="IPR050088">
    <property type="entry name" value="IspD/TarI_cytidylyltransf_bact"/>
</dbReference>
<gene>
    <name evidence="7 8" type="primary">ispD</name>
    <name evidence="8" type="ORF">METHB2_20056</name>
</gene>
<dbReference type="SUPFAM" id="SSF53448">
    <property type="entry name" value="Nucleotide-diphospho-sugar transferases"/>
    <property type="match status" value="1"/>
</dbReference>
<evidence type="ECO:0000256" key="5">
    <source>
        <dbReference type="ARBA" id="ARBA00022695"/>
    </source>
</evidence>
<dbReference type="RefSeq" id="WP_174625179.1">
    <property type="nucleotide sequence ID" value="NZ_CADCXN010000047.1"/>
</dbReference>
<feature type="site" description="Positions MEP for the nucleophilic attack" evidence="7">
    <location>
        <position position="213"/>
    </location>
</feature>
<keyword evidence="5 7" id="KW-0548">Nucleotidyltransferase</keyword>
<evidence type="ECO:0000256" key="3">
    <source>
        <dbReference type="ARBA" id="ARBA00009789"/>
    </source>
</evidence>
<dbReference type="InterPro" id="IPR034683">
    <property type="entry name" value="IspD/TarI"/>
</dbReference>
<dbReference type="HAMAP" id="MF_00108">
    <property type="entry name" value="IspD"/>
    <property type="match status" value="1"/>
</dbReference>
<dbReference type="InterPro" id="IPR029044">
    <property type="entry name" value="Nucleotide-diphossugar_trans"/>
</dbReference>
<feature type="site" description="Transition state stabilizer" evidence="7">
    <location>
        <position position="26"/>
    </location>
</feature>
<keyword evidence="4 7" id="KW-0808">Transferase</keyword>
<proteinExistence type="inferred from homology"/>
<dbReference type="PANTHER" id="PTHR32125">
    <property type="entry name" value="2-C-METHYL-D-ERYTHRITOL 4-PHOSPHATE CYTIDYLYLTRANSFERASE, CHLOROPLASTIC"/>
    <property type="match status" value="1"/>
</dbReference>
<dbReference type="NCBIfam" id="TIGR00453">
    <property type="entry name" value="ispD"/>
    <property type="match status" value="1"/>
</dbReference>
<keyword evidence="9" id="KW-1185">Reference proteome</keyword>
<dbReference type="GO" id="GO:0050518">
    <property type="term" value="F:2-C-methyl-D-erythritol 4-phosphate cytidylyltransferase activity"/>
    <property type="evidence" value="ECO:0007669"/>
    <property type="project" value="UniProtKB-UniRule"/>
</dbReference>
<evidence type="ECO:0000313" key="8">
    <source>
        <dbReference type="EMBL" id="CAA9890225.1"/>
    </source>
</evidence>
<feature type="site" description="Transition state stabilizer" evidence="7">
    <location>
        <position position="19"/>
    </location>
</feature>
<sequence length="230" mass="24945">MTNSINFWAVVPAAGVGKRMNADRPKQYLELAGKTVIEHTLLRLLDADAFTAIAVAISAEDPYWPGLEVAAHKKIIIAPGGKERADSVLSGLHSIRAIASDNDWVLVHDAARPCITTADIGHLIDSLVNDEVGGILALSSHDTLKNVQDNCILGTLDRRHIWRALTPQMFRYGLLKTALEAAQGNPAITDEASALELQGLQPKIVEGRADNIKITSPQDLALAQFYLEQQ</sequence>
<evidence type="ECO:0000256" key="4">
    <source>
        <dbReference type="ARBA" id="ARBA00022679"/>
    </source>
</evidence>
<organism evidence="8 9">
    <name type="scientific">Candidatus Methylobacter favarea</name>
    <dbReference type="NCBI Taxonomy" id="2707345"/>
    <lineage>
        <taxon>Bacteria</taxon>
        <taxon>Pseudomonadati</taxon>
        <taxon>Pseudomonadota</taxon>
        <taxon>Gammaproteobacteria</taxon>
        <taxon>Methylococcales</taxon>
        <taxon>Methylococcaceae</taxon>
        <taxon>Methylobacter</taxon>
    </lineage>
</organism>
<keyword evidence="6 7" id="KW-0414">Isoprene biosynthesis</keyword>
<dbReference type="Gene3D" id="3.90.550.10">
    <property type="entry name" value="Spore Coat Polysaccharide Biosynthesis Protein SpsA, Chain A"/>
    <property type="match status" value="1"/>
</dbReference>
<feature type="site" description="Positions MEP for the nucleophilic attack" evidence="7">
    <location>
        <position position="158"/>
    </location>
</feature>
<dbReference type="CDD" id="cd02516">
    <property type="entry name" value="CDP-ME_synthetase"/>
    <property type="match status" value="1"/>
</dbReference>
<comment type="pathway">
    <text evidence="2 7">Isoprenoid biosynthesis; isopentenyl diphosphate biosynthesis via DXP pathway; isopentenyl diphosphate from 1-deoxy-D-xylulose 5-phosphate: step 2/6.</text>
</comment>
<dbReference type="InterPro" id="IPR001228">
    <property type="entry name" value="IspD"/>
</dbReference>
<comment type="function">
    <text evidence="7">Catalyzes the formation of 4-diphosphocytidyl-2-C-methyl-D-erythritol from CTP and 2-C-methyl-D-erythritol 4-phosphate (MEP).</text>
</comment>
<dbReference type="FunFam" id="3.90.550.10:FF:000003">
    <property type="entry name" value="2-C-methyl-D-erythritol 4-phosphate cytidylyltransferase"/>
    <property type="match status" value="1"/>
</dbReference>
<dbReference type="PANTHER" id="PTHR32125:SF4">
    <property type="entry name" value="2-C-METHYL-D-ERYTHRITOL 4-PHOSPHATE CYTIDYLYLTRANSFERASE, CHLOROPLASTIC"/>
    <property type="match status" value="1"/>
</dbReference>
<comment type="catalytic activity">
    <reaction evidence="1 7">
        <text>2-C-methyl-D-erythritol 4-phosphate + CTP + H(+) = 4-CDP-2-C-methyl-D-erythritol + diphosphate</text>
        <dbReference type="Rhea" id="RHEA:13429"/>
        <dbReference type="ChEBI" id="CHEBI:15378"/>
        <dbReference type="ChEBI" id="CHEBI:33019"/>
        <dbReference type="ChEBI" id="CHEBI:37563"/>
        <dbReference type="ChEBI" id="CHEBI:57823"/>
        <dbReference type="ChEBI" id="CHEBI:58262"/>
        <dbReference type="EC" id="2.7.7.60"/>
    </reaction>
</comment>
<dbReference type="AlphaFoldDB" id="A0A8S0WZJ4"/>
<dbReference type="Pfam" id="PF01128">
    <property type="entry name" value="IspD"/>
    <property type="match status" value="1"/>
</dbReference>
<dbReference type="Proteomes" id="UP000494216">
    <property type="component" value="Unassembled WGS sequence"/>
</dbReference>
<accession>A0A8S0WZJ4</accession>
<dbReference type="GO" id="GO:0019288">
    <property type="term" value="P:isopentenyl diphosphate biosynthetic process, methylerythritol 4-phosphate pathway"/>
    <property type="evidence" value="ECO:0007669"/>
    <property type="project" value="UniProtKB-UniRule"/>
</dbReference>
<comment type="caution">
    <text evidence="8">The sequence shown here is derived from an EMBL/GenBank/DDBJ whole genome shotgun (WGS) entry which is preliminary data.</text>
</comment>
<name>A0A8S0WZJ4_9GAMM</name>
<reference evidence="8 9" key="1">
    <citation type="submission" date="2020-02" db="EMBL/GenBank/DDBJ databases">
        <authorList>
            <person name="Hogendoorn C."/>
        </authorList>
    </citation>
    <scope>NUCLEOTIDE SEQUENCE [LARGE SCALE GENOMIC DNA]</scope>
    <source>
        <strain evidence="8">METHB21</strain>
    </source>
</reference>
<dbReference type="PROSITE" id="PS01295">
    <property type="entry name" value="ISPD"/>
    <property type="match status" value="1"/>
</dbReference>